<accession>L0D8M4</accession>
<reference evidence="1 2" key="1">
    <citation type="submission" date="2012-02" db="EMBL/GenBank/DDBJ databases">
        <title>Complete sequence of chromosome of Singulisphaera acidiphila DSM 18658.</title>
        <authorList>
            <consortium name="US DOE Joint Genome Institute (JGI-PGF)"/>
            <person name="Lucas S."/>
            <person name="Copeland A."/>
            <person name="Lapidus A."/>
            <person name="Glavina del Rio T."/>
            <person name="Dalin E."/>
            <person name="Tice H."/>
            <person name="Bruce D."/>
            <person name="Goodwin L."/>
            <person name="Pitluck S."/>
            <person name="Peters L."/>
            <person name="Ovchinnikova G."/>
            <person name="Chertkov O."/>
            <person name="Kyrpides N."/>
            <person name="Mavromatis K."/>
            <person name="Ivanova N."/>
            <person name="Brettin T."/>
            <person name="Detter J.C."/>
            <person name="Han C."/>
            <person name="Larimer F."/>
            <person name="Land M."/>
            <person name="Hauser L."/>
            <person name="Markowitz V."/>
            <person name="Cheng J.-F."/>
            <person name="Hugenholtz P."/>
            <person name="Woyke T."/>
            <person name="Wu D."/>
            <person name="Tindall B."/>
            <person name="Pomrenke H."/>
            <person name="Brambilla E."/>
            <person name="Klenk H.-P."/>
            <person name="Eisen J.A."/>
        </authorList>
    </citation>
    <scope>NUCLEOTIDE SEQUENCE [LARGE SCALE GENOMIC DNA]</scope>
    <source>
        <strain evidence="2">ATCC BAA-1392 / DSM 18658 / VKM B-2454 / MOB10</strain>
    </source>
</reference>
<evidence type="ECO:0000313" key="2">
    <source>
        <dbReference type="Proteomes" id="UP000010798"/>
    </source>
</evidence>
<dbReference type="AlphaFoldDB" id="L0D8M4"/>
<keyword evidence="2" id="KW-1185">Reference proteome</keyword>
<protein>
    <submittedName>
        <fullName evidence="1">Uncharacterized protein</fullName>
    </submittedName>
</protein>
<evidence type="ECO:0000313" key="1">
    <source>
        <dbReference type="EMBL" id="AGA25754.1"/>
    </source>
</evidence>
<name>L0D8M4_SINAD</name>
<gene>
    <name evidence="1" type="ordered locus">Sinac_1370</name>
</gene>
<sequence length="79" mass="8867">MSTLHEEPPTYPRFQPKILHETAWARAQSDPGVVVNRPQALLRRTTAQRVCRGLRPPARAAPLVDGSLSTCKARFEFDV</sequence>
<dbReference type="KEGG" id="saci:Sinac_1370"/>
<dbReference type="HOGENOM" id="CLU_2604161_0_0_0"/>
<dbReference type="EMBL" id="CP003364">
    <property type="protein sequence ID" value="AGA25754.1"/>
    <property type="molecule type" value="Genomic_DNA"/>
</dbReference>
<organism evidence="1 2">
    <name type="scientific">Singulisphaera acidiphila (strain ATCC BAA-1392 / DSM 18658 / VKM B-2454 / MOB10)</name>
    <dbReference type="NCBI Taxonomy" id="886293"/>
    <lineage>
        <taxon>Bacteria</taxon>
        <taxon>Pseudomonadati</taxon>
        <taxon>Planctomycetota</taxon>
        <taxon>Planctomycetia</taxon>
        <taxon>Isosphaerales</taxon>
        <taxon>Isosphaeraceae</taxon>
        <taxon>Singulisphaera</taxon>
    </lineage>
</organism>
<proteinExistence type="predicted"/>
<dbReference type="Proteomes" id="UP000010798">
    <property type="component" value="Chromosome"/>
</dbReference>